<comment type="caution">
    <text evidence="1">The sequence shown here is derived from an EMBL/GenBank/DDBJ whole genome shotgun (WGS) entry which is preliminary data.</text>
</comment>
<evidence type="ECO:0000313" key="1">
    <source>
        <dbReference type="EMBL" id="OBX59755.1"/>
    </source>
</evidence>
<dbReference type="EMBL" id="LZMS01000101">
    <property type="protein sequence ID" value="OBX59755.1"/>
    <property type="molecule type" value="Genomic_DNA"/>
</dbReference>
<dbReference type="AlphaFoldDB" id="A0A1B8PVW2"/>
<proteinExistence type="predicted"/>
<accession>A0A1B8PVW2</accession>
<organism evidence="1 2">
    <name type="scientific">Moraxella lacunata</name>
    <dbReference type="NCBI Taxonomy" id="477"/>
    <lineage>
        <taxon>Bacteria</taxon>
        <taxon>Pseudomonadati</taxon>
        <taxon>Pseudomonadota</taxon>
        <taxon>Gammaproteobacteria</taxon>
        <taxon>Moraxellales</taxon>
        <taxon>Moraxellaceae</taxon>
        <taxon>Moraxella</taxon>
    </lineage>
</organism>
<gene>
    <name evidence="1" type="ORF">A9309_10825</name>
</gene>
<reference evidence="1 2" key="1">
    <citation type="submission" date="2016-06" db="EMBL/GenBank/DDBJ databases">
        <title>Draft genome of Moraxella lacunata CCUG 57757A.</title>
        <authorList>
            <person name="Salva-Serra F."/>
            <person name="Engstrom-Jakobsson H."/>
            <person name="Thorell K."/>
            <person name="Gonzales-Siles L."/>
            <person name="Karlsson R."/>
            <person name="Boulund F."/>
            <person name="Engstrand L."/>
            <person name="Kristiansson E."/>
            <person name="Moore E."/>
        </authorList>
    </citation>
    <scope>NUCLEOTIDE SEQUENCE [LARGE SCALE GENOMIC DNA]</scope>
    <source>
        <strain evidence="1 2">CCUG 57757A</strain>
    </source>
</reference>
<name>A0A1B8PVW2_MORLA</name>
<evidence type="ECO:0000313" key="2">
    <source>
        <dbReference type="Proteomes" id="UP000092607"/>
    </source>
</evidence>
<protein>
    <submittedName>
        <fullName evidence="1">Uncharacterized protein</fullName>
    </submittedName>
</protein>
<dbReference type="Proteomes" id="UP000092607">
    <property type="component" value="Unassembled WGS sequence"/>
</dbReference>
<sequence>MIKMNLFNSNIQDEITFQMGLNLRLYQEIEQIMKRLILTSSQTIQTTSLKNTQSQDFTQPVLDVWSNRANLEKVTLGGLLTQLEQTDKESSKNKDNQDVDGIQIALSYDIPLIAFFNMAEFEKDFKQIVFDRNQFVHHFESIASQDDELLDCLKDFYLRAKEFKDKHLIPCSEALKEHIIKAIDWQISMLRDYGQNYYRLIAYLHFDDIYQMHKRQDGWIIWSVLIQEMQKINPNILNGLRSESNFVGKHTPWTKIIQDIYPKWEFMEEDTAKGGKRLLVKVDNSILKLKNNQLIDIENS</sequence>